<evidence type="ECO:0000256" key="4">
    <source>
        <dbReference type="ARBA" id="ARBA00022884"/>
    </source>
</evidence>
<dbReference type="PROSITE" id="PS50102">
    <property type="entry name" value="RRM"/>
    <property type="match status" value="2"/>
</dbReference>
<dbReference type="EMBL" id="KQ976445">
    <property type="protein sequence ID" value="KYM86089.1"/>
    <property type="molecule type" value="Genomic_DNA"/>
</dbReference>
<keyword evidence="5" id="KW-0539">Nucleus</keyword>
<comment type="subcellular location">
    <subcellularLocation>
        <location evidence="1">Nucleus</location>
    </subcellularLocation>
</comment>
<dbReference type="GO" id="GO:0097157">
    <property type="term" value="F:pre-mRNA intronic binding"/>
    <property type="evidence" value="ECO:0007669"/>
    <property type="project" value="TreeGrafter"/>
</dbReference>
<keyword evidence="10" id="KW-1185">Reference proteome</keyword>
<dbReference type="Gene3D" id="6.10.250.610">
    <property type="match status" value="1"/>
</dbReference>
<dbReference type="STRING" id="520822.A0A151I542"/>
<dbReference type="SMART" id="SM00360">
    <property type="entry name" value="RRM"/>
    <property type="match status" value="1"/>
</dbReference>
<dbReference type="GO" id="GO:0005689">
    <property type="term" value="C:U12-type spliceosomal complex"/>
    <property type="evidence" value="ECO:0007669"/>
    <property type="project" value="TreeGrafter"/>
</dbReference>
<dbReference type="Proteomes" id="UP000078540">
    <property type="component" value="Unassembled WGS sequence"/>
</dbReference>
<dbReference type="InterPro" id="IPR012677">
    <property type="entry name" value="Nucleotide-bd_a/b_plait_sf"/>
</dbReference>
<dbReference type="PANTHER" id="PTHR16105">
    <property type="entry name" value="RNA-BINDING REGION-CONTAINING PROTEIN 3"/>
    <property type="match status" value="1"/>
</dbReference>
<evidence type="ECO:0000256" key="1">
    <source>
        <dbReference type="ARBA" id="ARBA00004123"/>
    </source>
</evidence>
<organism evidence="9 10">
    <name type="scientific">Atta colombica</name>
    <dbReference type="NCBI Taxonomy" id="520822"/>
    <lineage>
        <taxon>Eukaryota</taxon>
        <taxon>Metazoa</taxon>
        <taxon>Ecdysozoa</taxon>
        <taxon>Arthropoda</taxon>
        <taxon>Hexapoda</taxon>
        <taxon>Insecta</taxon>
        <taxon>Pterygota</taxon>
        <taxon>Neoptera</taxon>
        <taxon>Endopterygota</taxon>
        <taxon>Hymenoptera</taxon>
        <taxon>Apocrita</taxon>
        <taxon>Aculeata</taxon>
        <taxon>Formicoidea</taxon>
        <taxon>Formicidae</taxon>
        <taxon>Myrmicinae</taxon>
        <taxon>Atta</taxon>
    </lineage>
</organism>
<protein>
    <recommendedName>
        <fullName evidence="2">RNA-binding region-containing protein 3</fullName>
    </recommendedName>
</protein>
<keyword evidence="4 6" id="KW-0694">RNA-binding</keyword>
<dbReference type="SUPFAM" id="SSF54928">
    <property type="entry name" value="RNA-binding domain, RBD"/>
    <property type="match status" value="2"/>
</dbReference>
<dbReference type="Pfam" id="PF00076">
    <property type="entry name" value="RRM_1"/>
    <property type="match status" value="1"/>
</dbReference>
<evidence type="ECO:0000256" key="2">
    <source>
        <dbReference type="ARBA" id="ARBA00020364"/>
    </source>
</evidence>
<dbReference type="InterPro" id="IPR000504">
    <property type="entry name" value="RRM_dom"/>
</dbReference>
<feature type="domain" description="RRM" evidence="8">
    <location>
        <begin position="70"/>
        <end position="144"/>
    </location>
</feature>
<dbReference type="GO" id="GO:0030626">
    <property type="term" value="F:U12 snRNA binding"/>
    <property type="evidence" value="ECO:0007669"/>
    <property type="project" value="TreeGrafter"/>
</dbReference>
<dbReference type="InterPro" id="IPR034147">
    <property type="entry name" value="RBM40_RRM1"/>
</dbReference>
<evidence type="ECO:0000313" key="10">
    <source>
        <dbReference type="Proteomes" id="UP000078540"/>
    </source>
</evidence>
<evidence type="ECO:0000259" key="8">
    <source>
        <dbReference type="PROSITE" id="PS50102"/>
    </source>
</evidence>
<feature type="domain" description="RRM" evidence="8">
    <location>
        <begin position="434"/>
        <end position="517"/>
    </location>
</feature>
<evidence type="ECO:0000256" key="7">
    <source>
        <dbReference type="SAM" id="MobiDB-lite"/>
    </source>
</evidence>
<dbReference type="CDD" id="cd12238">
    <property type="entry name" value="RRM1_RBM40_like"/>
    <property type="match status" value="1"/>
</dbReference>
<accession>A0A151I542</accession>
<dbReference type="InterPro" id="IPR035979">
    <property type="entry name" value="RBD_domain_sf"/>
</dbReference>
<dbReference type="AlphaFoldDB" id="A0A151I542"/>
<proteinExistence type="predicted"/>
<dbReference type="Gene3D" id="3.30.70.330">
    <property type="match status" value="2"/>
</dbReference>
<evidence type="ECO:0000256" key="5">
    <source>
        <dbReference type="ARBA" id="ARBA00023242"/>
    </source>
</evidence>
<evidence type="ECO:0000256" key="3">
    <source>
        <dbReference type="ARBA" id="ARBA00022737"/>
    </source>
</evidence>
<feature type="region of interest" description="Disordered" evidence="7">
    <location>
        <begin position="268"/>
        <end position="303"/>
    </location>
</feature>
<dbReference type="GO" id="GO:0000398">
    <property type="term" value="P:mRNA splicing, via spliceosome"/>
    <property type="evidence" value="ECO:0007669"/>
    <property type="project" value="TreeGrafter"/>
</dbReference>
<dbReference type="FunFam" id="3.30.70.330:FF:000207">
    <property type="entry name" value="RNA-binding region (RNP1, RRM)-containing 3"/>
    <property type="match status" value="1"/>
</dbReference>
<name>A0A151I542_9HYME</name>
<sequence>MKMETVSKSDVQAFLRKLNNWTMNYEFNQPPSPNIRYKYMTSTKSTVARIAIQLLTQPAFYTQVNCQVCDTLRILHLPPQLSDDRRDALLQRYGATKTKTIRPSSKYTITFAKFLSQQFAAEALLRLHQLNVRGQYLSVEYAKKSIPTELSEQGIQHKISVNSDMKMETVSKSDVQAFLRKLNNWTMNYEFSQPPPPNIRYKYMTPTKSTVARIAIQLLTQPAFYTQVLHLMNKMNLPPPFEELEMEFPMLREVKKLNSFCLDIFPERVNEEGSEEEESELESDGEGNTRPLEVIPVKRKRPQSTKRIKIPKFVNPAKHIVIPSSTQKVLKPEDMFESIQRGETKNLKIELKTLDKSLETTYGNRDSTVTIDGGFGLIFPANKTIEDAKNSEENAEMPKNKFITSEELATNKISANDQRLLPVFKNYHPGKPSNRLYIKNLTKQVEMKDLHYIYERYVIAGLKDAENKYDVRLMQEGRMKGQAFITLQNTVQAKMALEETNGYILKDKPMVVQFAKTSKS</sequence>
<evidence type="ECO:0000256" key="6">
    <source>
        <dbReference type="PROSITE-ProRule" id="PRU00176"/>
    </source>
</evidence>
<feature type="compositionally biased region" description="Acidic residues" evidence="7">
    <location>
        <begin position="272"/>
        <end position="285"/>
    </location>
</feature>
<dbReference type="CDD" id="cd12239">
    <property type="entry name" value="RRM2_RBM40_like"/>
    <property type="match status" value="1"/>
</dbReference>
<evidence type="ECO:0000313" key="9">
    <source>
        <dbReference type="EMBL" id="KYM86089.1"/>
    </source>
</evidence>
<keyword evidence="3" id="KW-0677">Repeat</keyword>
<reference evidence="9 10" key="1">
    <citation type="submission" date="2015-09" db="EMBL/GenBank/DDBJ databases">
        <title>Atta colombica WGS genome.</title>
        <authorList>
            <person name="Nygaard S."/>
            <person name="Hu H."/>
            <person name="Boomsma J."/>
            <person name="Zhang G."/>
        </authorList>
    </citation>
    <scope>NUCLEOTIDE SEQUENCE [LARGE SCALE GENOMIC DNA]</scope>
    <source>
        <strain evidence="9">Treedump-2</strain>
        <tissue evidence="9">Whole body</tissue>
    </source>
</reference>
<dbReference type="PANTHER" id="PTHR16105:SF0">
    <property type="entry name" value="RNA-BINDING REGION-CONTAINING PROTEIN 3"/>
    <property type="match status" value="1"/>
</dbReference>
<gene>
    <name evidence="9" type="ORF">ALC53_04283</name>
</gene>
<dbReference type="InterPro" id="IPR045164">
    <property type="entry name" value="RBM41/RNPC3"/>
</dbReference>